<dbReference type="SUPFAM" id="SSF56925">
    <property type="entry name" value="OMPA-like"/>
    <property type="match status" value="1"/>
</dbReference>
<accession>A0A8J2U762</accession>
<feature type="domain" description="DUF6089" evidence="1">
    <location>
        <begin position="9"/>
        <end position="198"/>
    </location>
</feature>
<name>A0A8J2U762_9BACT</name>
<dbReference type="InterPro" id="IPR045743">
    <property type="entry name" value="DUF6089"/>
</dbReference>
<reference evidence="2" key="2">
    <citation type="submission" date="2020-09" db="EMBL/GenBank/DDBJ databases">
        <authorList>
            <person name="Sun Q."/>
            <person name="Zhou Y."/>
        </authorList>
    </citation>
    <scope>NUCLEOTIDE SEQUENCE</scope>
    <source>
        <strain evidence="2">CGMCC 1.15448</strain>
    </source>
</reference>
<dbReference type="InterPro" id="IPR011250">
    <property type="entry name" value="OMP/PagP_B-barrel"/>
</dbReference>
<evidence type="ECO:0000313" key="2">
    <source>
        <dbReference type="EMBL" id="GGA83454.1"/>
    </source>
</evidence>
<dbReference type="AlphaFoldDB" id="A0A8J2U762"/>
<organism evidence="2 3">
    <name type="scientific">Puia dinghuensis</name>
    <dbReference type="NCBI Taxonomy" id="1792502"/>
    <lineage>
        <taxon>Bacteria</taxon>
        <taxon>Pseudomonadati</taxon>
        <taxon>Bacteroidota</taxon>
        <taxon>Chitinophagia</taxon>
        <taxon>Chitinophagales</taxon>
        <taxon>Chitinophagaceae</taxon>
        <taxon>Puia</taxon>
    </lineage>
</organism>
<gene>
    <name evidence="2" type="ORF">GCM10011511_03160</name>
</gene>
<evidence type="ECO:0000259" key="1">
    <source>
        <dbReference type="Pfam" id="PF19573"/>
    </source>
</evidence>
<dbReference type="Gene3D" id="2.40.160.20">
    <property type="match status" value="1"/>
</dbReference>
<dbReference type="RefSeq" id="WP_188927844.1">
    <property type="nucleotide sequence ID" value="NZ_BMJC01000001.1"/>
</dbReference>
<evidence type="ECO:0000313" key="3">
    <source>
        <dbReference type="Proteomes" id="UP000607559"/>
    </source>
</evidence>
<proteinExistence type="predicted"/>
<sequence>MKKILLVGVLFPLFSYAQWNVNLFGGFSNYIGDLQSKTYTTQQSNGSFGAGLQYDLNGHISLLSNLTYGRISAADGYSPKADLRARNLNFESVIDEWNLLAEYNFFDLQEHRLTPYVFAGLAVFHFNPYAYDTTGKKVYLRQLSTEGEGLAQYPGRKPYALTQLSIPFGGGIKFRISDRVVLAYEIGFRKTFTDYLDDVSSTYVDRAILLAARGPEAVEMAYRGNELKGGAGYPPAGTVRGNPKAKDWYYMSGLRVTIALNSSNGMSGMSMHRHHKGVIDCPKKVY</sequence>
<keyword evidence="3" id="KW-1185">Reference proteome</keyword>
<dbReference type="Proteomes" id="UP000607559">
    <property type="component" value="Unassembled WGS sequence"/>
</dbReference>
<dbReference type="EMBL" id="BMJC01000001">
    <property type="protein sequence ID" value="GGA83454.1"/>
    <property type="molecule type" value="Genomic_DNA"/>
</dbReference>
<dbReference type="Pfam" id="PF19573">
    <property type="entry name" value="DUF6089"/>
    <property type="match status" value="1"/>
</dbReference>
<protein>
    <recommendedName>
        <fullName evidence="1">DUF6089 domain-containing protein</fullName>
    </recommendedName>
</protein>
<reference evidence="2" key="1">
    <citation type="journal article" date="2014" name="Int. J. Syst. Evol. Microbiol.">
        <title>Complete genome sequence of Corynebacterium casei LMG S-19264T (=DSM 44701T), isolated from a smear-ripened cheese.</title>
        <authorList>
            <consortium name="US DOE Joint Genome Institute (JGI-PGF)"/>
            <person name="Walter F."/>
            <person name="Albersmeier A."/>
            <person name="Kalinowski J."/>
            <person name="Ruckert C."/>
        </authorList>
    </citation>
    <scope>NUCLEOTIDE SEQUENCE</scope>
    <source>
        <strain evidence="2">CGMCC 1.15448</strain>
    </source>
</reference>
<comment type="caution">
    <text evidence="2">The sequence shown here is derived from an EMBL/GenBank/DDBJ whole genome shotgun (WGS) entry which is preliminary data.</text>
</comment>